<dbReference type="SUPFAM" id="SSF48452">
    <property type="entry name" value="TPR-like"/>
    <property type="match status" value="1"/>
</dbReference>
<dbReference type="InterPro" id="IPR011990">
    <property type="entry name" value="TPR-like_helical_dom_sf"/>
</dbReference>
<evidence type="ECO:0000313" key="3">
    <source>
        <dbReference type="Proteomes" id="UP001595555"/>
    </source>
</evidence>
<feature type="chain" id="PRO_5045926688" evidence="1">
    <location>
        <begin position="26"/>
        <end position="377"/>
    </location>
</feature>
<reference evidence="3" key="1">
    <citation type="journal article" date="2019" name="Int. J. Syst. Evol. Microbiol.">
        <title>The Global Catalogue of Microorganisms (GCM) 10K type strain sequencing project: providing services to taxonomists for standard genome sequencing and annotation.</title>
        <authorList>
            <consortium name="The Broad Institute Genomics Platform"/>
            <consortium name="The Broad Institute Genome Sequencing Center for Infectious Disease"/>
            <person name="Wu L."/>
            <person name="Ma J."/>
        </authorList>
    </citation>
    <scope>NUCLEOTIDE SEQUENCE [LARGE SCALE GENOMIC DNA]</scope>
    <source>
        <strain evidence="3">KCTC 52237</strain>
    </source>
</reference>
<gene>
    <name evidence="2" type="ORF">ACFODX_04880</name>
</gene>
<protein>
    <submittedName>
        <fullName evidence="2">Tetratricopeptide repeat protein</fullName>
    </submittedName>
</protein>
<dbReference type="EMBL" id="JBHRTF010000002">
    <property type="protein sequence ID" value="MFC3114884.1"/>
    <property type="molecule type" value="Genomic_DNA"/>
</dbReference>
<evidence type="ECO:0000313" key="2">
    <source>
        <dbReference type="EMBL" id="MFC3114884.1"/>
    </source>
</evidence>
<sequence length="377" mass="41836">MKILSLIIRVGVHLALLLPIANVLAKPNAQTMAQSNARYQPHSPEQIIARWDTTAAQVTNTARVMNADSISQLANAYLSKASQPGYSHLYGVAEAALKPQVESGSNHLPTLLAWAQVQQHQHRFVLAQQTLSLILQQDAAQPTALLLKARLHLIQGELSAAKKTCMALLGKVDLLTLGACSLEVRSSESEQALRESYAQLQELIASQGLPTDERNLWLLQMLADMALRLNQPERALQHLQQVSNKNSLSYWVQLADINLALGNSPAVIQQLTPLINNAPQQDDALLLRLVIAEKNLLQDSPIHEQLTQRMQLRIARDDQAHAADVALFFLQVQPDAQQALYWAERNWQLAREASDKLLLERAQQAVALNLTHLQQES</sequence>
<dbReference type="Proteomes" id="UP001595555">
    <property type="component" value="Unassembled WGS sequence"/>
</dbReference>
<feature type="signal peptide" evidence="1">
    <location>
        <begin position="1"/>
        <end position="25"/>
    </location>
</feature>
<keyword evidence="1" id="KW-0732">Signal</keyword>
<accession>A0ABV7FBE7</accession>
<proteinExistence type="predicted"/>
<evidence type="ECO:0000256" key="1">
    <source>
        <dbReference type="SAM" id="SignalP"/>
    </source>
</evidence>
<organism evidence="2 3">
    <name type="scientific">Cellvibrio fontiphilus</name>
    <dbReference type="NCBI Taxonomy" id="1815559"/>
    <lineage>
        <taxon>Bacteria</taxon>
        <taxon>Pseudomonadati</taxon>
        <taxon>Pseudomonadota</taxon>
        <taxon>Gammaproteobacteria</taxon>
        <taxon>Cellvibrionales</taxon>
        <taxon>Cellvibrionaceae</taxon>
        <taxon>Cellvibrio</taxon>
    </lineage>
</organism>
<dbReference type="RefSeq" id="WP_378116627.1">
    <property type="nucleotide sequence ID" value="NZ_JBHRTF010000002.1"/>
</dbReference>
<dbReference type="Gene3D" id="1.25.40.10">
    <property type="entry name" value="Tetratricopeptide repeat domain"/>
    <property type="match status" value="1"/>
</dbReference>
<comment type="caution">
    <text evidence="2">The sequence shown here is derived from an EMBL/GenBank/DDBJ whole genome shotgun (WGS) entry which is preliminary data.</text>
</comment>
<name>A0ABV7FBE7_9GAMM</name>
<keyword evidence="3" id="KW-1185">Reference proteome</keyword>